<protein>
    <submittedName>
        <fullName evidence="11">Cytochrome P450</fullName>
    </submittedName>
</protein>
<evidence type="ECO:0000256" key="4">
    <source>
        <dbReference type="ARBA" id="ARBA00022617"/>
    </source>
</evidence>
<comment type="pathway">
    <text evidence="2">Secondary metabolite biosynthesis.</text>
</comment>
<evidence type="ECO:0000256" key="3">
    <source>
        <dbReference type="ARBA" id="ARBA00010617"/>
    </source>
</evidence>
<dbReference type="PROSITE" id="PS00086">
    <property type="entry name" value="CYTOCHROME_P450"/>
    <property type="match status" value="1"/>
</dbReference>
<evidence type="ECO:0000256" key="10">
    <source>
        <dbReference type="RuleBase" id="RU000461"/>
    </source>
</evidence>
<dbReference type="PANTHER" id="PTHR46300">
    <property type="entry name" value="P450, PUTATIVE (EUROFUNG)-RELATED-RELATED"/>
    <property type="match status" value="1"/>
</dbReference>
<dbReference type="Pfam" id="PF00067">
    <property type="entry name" value="p450"/>
    <property type="match status" value="1"/>
</dbReference>
<dbReference type="InterPro" id="IPR050364">
    <property type="entry name" value="Cytochrome_P450_fung"/>
</dbReference>
<feature type="binding site" description="axial binding residue" evidence="9">
    <location>
        <position position="440"/>
    </location>
    <ligand>
        <name>heme</name>
        <dbReference type="ChEBI" id="CHEBI:30413"/>
    </ligand>
    <ligandPart>
        <name>Fe</name>
        <dbReference type="ChEBI" id="CHEBI:18248"/>
    </ligandPart>
</feature>
<comment type="similarity">
    <text evidence="3 10">Belongs to the cytochrome P450 family.</text>
</comment>
<gene>
    <name evidence="11" type="ORF">R3P38DRAFT_2876096</name>
</gene>
<dbReference type="Proteomes" id="UP001362999">
    <property type="component" value="Unassembled WGS sequence"/>
</dbReference>
<evidence type="ECO:0000256" key="9">
    <source>
        <dbReference type="PIRSR" id="PIRSR602401-1"/>
    </source>
</evidence>
<dbReference type="PRINTS" id="PR00463">
    <property type="entry name" value="EP450I"/>
</dbReference>
<dbReference type="CDD" id="cd11065">
    <property type="entry name" value="CYP64-like"/>
    <property type="match status" value="1"/>
</dbReference>
<evidence type="ECO:0000256" key="1">
    <source>
        <dbReference type="ARBA" id="ARBA00001971"/>
    </source>
</evidence>
<dbReference type="InterPro" id="IPR036396">
    <property type="entry name" value="Cyt_P450_sf"/>
</dbReference>
<evidence type="ECO:0000256" key="2">
    <source>
        <dbReference type="ARBA" id="ARBA00005179"/>
    </source>
</evidence>
<evidence type="ECO:0000256" key="7">
    <source>
        <dbReference type="ARBA" id="ARBA00023004"/>
    </source>
</evidence>
<evidence type="ECO:0000313" key="12">
    <source>
        <dbReference type="Proteomes" id="UP001362999"/>
    </source>
</evidence>
<dbReference type="SUPFAM" id="SSF48264">
    <property type="entry name" value="Cytochrome P450"/>
    <property type="match status" value="1"/>
</dbReference>
<dbReference type="PRINTS" id="PR00385">
    <property type="entry name" value="P450"/>
</dbReference>
<sequence length="512" mass="57009">MFPSTMDSLVIAVSVVALLIGINRSRKTHSTPPGPPGLPLIGNMLDLPKRESWQAYLDWSKRYDSDILTMKVPGARFFILNSSKVIQDLLVKKSNIYSNRPHSTMLSDLIGTSWLIPFMNHTDKWREHRRLFRREFDTGDASAVNKAHEVQAARRLLRRLLTSVDHESELRLAAVDAILSITYGISPKDLNHPFIKAPEDVNAIFADVARGGYFVDVFPFLKYLPTWFPGVQFHATAAKGKALANTLLMGPYTQIQAEMAKGTAVSSVASRFLSGVQDGTISETEQEVLRNVCGNAYLGGADTTVCALYNFAIAMALYPEVQKKAQQSLDTVLEGGRLPDFNDFSELPYLSAVINEVLRWHPVTPFAIYHVCTEDDSYEGYHIPKGAMMIPNLWALMRDEEIFGPETDKFIPERFVKEDGSVALDLSEMDLAFGFGRRACPGRLMARDTLWIMAASILAAYSITDPLDADGKILTADSHLEYTNAMVSFPPNIKVSFKLRVAESMIDEAVSE</sequence>
<dbReference type="InterPro" id="IPR002401">
    <property type="entry name" value="Cyt_P450_E_grp-I"/>
</dbReference>
<comment type="caution">
    <text evidence="11">The sequence shown here is derived from an EMBL/GenBank/DDBJ whole genome shotgun (WGS) entry which is preliminary data.</text>
</comment>
<dbReference type="InterPro" id="IPR017972">
    <property type="entry name" value="Cyt_P450_CS"/>
</dbReference>
<name>A0AAW0D7K8_9AGAR</name>
<keyword evidence="5 9" id="KW-0479">Metal-binding</keyword>
<dbReference type="GO" id="GO:0020037">
    <property type="term" value="F:heme binding"/>
    <property type="evidence" value="ECO:0007669"/>
    <property type="project" value="InterPro"/>
</dbReference>
<comment type="cofactor">
    <cofactor evidence="1 9">
        <name>heme</name>
        <dbReference type="ChEBI" id="CHEBI:30413"/>
    </cofactor>
</comment>
<dbReference type="PANTHER" id="PTHR46300:SF7">
    <property type="entry name" value="P450, PUTATIVE (EUROFUNG)-RELATED"/>
    <property type="match status" value="1"/>
</dbReference>
<evidence type="ECO:0000256" key="6">
    <source>
        <dbReference type="ARBA" id="ARBA00023002"/>
    </source>
</evidence>
<reference evidence="11 12" key="1">
    <citation type="journal article" date="2024" name="J Genomics">
        <title>Draft genome sequencing and assembly of Favolaschia claudopus CIRM-BRFM 2984 isolated from oak limbs.</title>
        <authorList>
            <person name="Navarro D."/>
            <person name="Drula E."/>
            <person name="Chaduli D."/>
            <person name="Cazenave R."/>
            <person name="Ahrendt S."/>
            <person name="Wang J."/>
            <person name="Lipzen A."/>
            <person name="Daum C."/>
            <person name="Barry K."/>
            <person name="Grigoriev I.V."/>
            <person name="Favel A."/>
            <person name="Rosso M.N."/>
            <person name="Martin F."/>
        </authorList>
    </citation>
    <scope>NUCLEOTIDE SEQUENCE [LARGE SCALE GENOMIC DNA]</scope>
    <source>
        <strain evidence="11 12">CIRM-BRFM 2984</strain>
    </source>
</reference>
<proteinExistence type="inferred from homology"/>
<dbReference type="GO" id="GO:0005506">
    <property type="term" value="F:iron ion binding"/>
    <property type="evidence" value="ECO:0007669"/>
    <property type="project" value="InterPro"/>
</dbReference>
<keyword evidence="8 10" id="KW-0503">Monooxygenase</keyword>
<evidence type="ECO:0000256" key="8">
    <source>
        <dbReference type="ARBA" id="ARBA00023033"/>
    </source>
</evidence>
<organism evidence="11 12">
    <name type="scientific">Favolaschia claudopus</name>
    <dbReference type="NCBI Taxonomy" id="2862362"/>
    <lineage>
        <taxon>Eukaryota</taxon>
        <taxon>Fungi</taxon>
        <taxon>Dikarya</taxon>
        <taxon>Basidiomycota</taxon>
        <taxon>Agaricomycotina</taxon>
        <taxon>Agaricomycetes</taxon>
        <taxon>Agaricomycetidae</taxon>
        <taxon>Agaricales</taxon>
        <taxon>Marasmiineae</taxon>
        <taxon>Mycenaceae</taxon>
        <taxon>Favolaschia</taxon>
    </lineage>
</organism>
<dbReference type="AlphaFoldDB" id="A0AAW0D7K8"/>
<evidence type="ECO:0000313" key="11">
    <source>
        <dbReference type="EMBL" id="KAK7046844.1"/>
    </source>
</evidence>
<keyword evidence="12" id="KW-1185">Reference proteome</keyword>
<accession>A0AAW0D7K8</accession>
<dbReference type="GO" id="GO:0004497">
    <property type="term" value="F:monooxygenase activity"/>
    <property type="evidence" value="ECO:0007669"/>
    <property type="project" value="UniProtKB-KW"/>
</dbReference>
<dbReference type="EMBL" id="JAWWNJ010000010">
    <property type="protein sequence ID" value="KAK7046844.1"/>
    <property type="molecule type" value="Genomic_DNA"/>
</dbReference>
<keyword evidence="4 9" id="KW-0349">Heme</keyword>
<dbReference type="GO" id="GO:0016705">
    <property type="term" value="F:oxidoreductase activity, acting on paired donors, with incorporation or reduction of molecular oxygen"/>
    <property type="evidence" value="ECO:0007669"/>
    <property type="project" value="InterPro"/>
</dbReference>
<keyword evidence="6 10" id="KW-0560">Oxidoreductase</keyword>
<dbReference type="Gene3D" id="1.10.630.10">
    <property type="entry name" value="Cytochrome P450"/>
    <property type="match status" value="1"/>
</dbReference>
<evidence type="ECO:0000256" key="5">
    <source>
        <dbReference type="ARBA" id="ARBA00022723"/>
    </source>
</evidence>
<dbReference type="InterPro" id="IPR001128">
    <property type="entry name" value="Cyt_P450"/>
</dbReference>
<keyword evidence="7 9" id="KW-0408">Iron</keyword>